<dbReference type="EMBL" id="JAHWZX010000011">
    <property type="protein sequence ID" value="MBW4331633.1"/>
    <property type="molecule type" value="Genomic_DNA"/>
</dbReference>
<evidence type="ECO:0000313" key="12">
    <source>
        <dbReference type="Proteomes" id="UP001197214"/>
    </source>
</evidence>
<dbReference type="PROSITE" id="PS00688">
    <property type="entry name" value="SIGMA54_INTERACT_3"/>
    <property type="match status" value="1"/>
</dbReference>
<dbReference type="CDD" id="cd00009">
    <property type="entry name" value="AAA"/>
    <property type="match status" value="1"/>
</dbReference>
<dbReference type="Pfam" id="PF25601">
    <property type="entry name" value="AAA_lid_14"/>
    <property type="match status" value="1"/>
</dbReference>
<evidence type="ECO:0000259" key="10">
    <source>
        <dbReference type="PROSITE" id="PS50110"/>
    </source>
</evidence>
<dbReference type="SMART" id="SM00448">
    <property type="entry name" value="REC"/>
    <property type="match status" value="1"/>
</dbReference>
<keyword evidence="6" id="KW-0010">Activator</keyword>
<dbReference type="PROSITE" id="PS50045">
    <property type="entry name" value="SIGMA54_INTERACT_4"/>
    <property type="match status" value="1"/>
</dbReference>
<dbReference type="PANTHER" id="PTHR32071:SF57">
    <property type="entry name" value="C4-DICARBOXYLATE TRANSPORT TRANSCRIPTIONAL REGULATORY PROTEIN DCTD"/>
    <property type="match status" value="1"/>
</dbReference>
<evidence type="ECO:0000313" key="11">
    <source>
        <dbReference type="EMBL" id="MBW4331633.1"/>
    </source>
</evidence>
<dbReference type="Pfam" id="PF02954">
    <property type="entry name" value="HTH_8"/>
    <property type="match status" value="1"/>
</dbReference>
<dbReference type="CDD" id="cd17549">
    <property type="entry name" value="REC_DctD-like"/>
    <property type="match status" value="1"/>
</dbReference>
<dbReference type="InterPro" id="IPR002078">
    <property type="entry name" value="Sigma_54_int"/>
</dbReference>
<gene>
    <name evidence="11" type="ORF">KY084_12210</name>
</gene>
<keyword evidence="2" id="KW-0067">ATP-binding</keyword>
<accession>A0ABS6XPD3</accession>
<keyword evidence="1" id="KW-0547">Nucleotide-binding</keyword>
<evidence type="ECO:0000256" key="7">
    <source>
        <dbReference type="ARBA" id="ARBA00023163"/>
    </source>
</evidence>
<dbReference type="InterPro" id="IPR003593">
    <property type="entry name" value="AAA+_ATPase"/>
</dbReference>
<evidence type="ECO:0000256" key="1">
    <source>
        <dbReference type="ARBA" id="ARBA00022741"/>
    </source>
</evidence>
<organism evidence="11 12">
    <name type="scientific">Stakelama flava</name>
    <dbReference type="NCBI Taxonomy" id="2860338"/>
    <lineage>
        <taxon>Bacteria</taxon>
        <taxon>Pseudomonadati</taxon>
        <taxon>Pseudomonadota</taxon>
        <taxon>Alphaproteobacteria</taxon>
        <taxon>Sphingomonadales</taxon>
        <taxon>Sphingomonadaceae</taxon>
        <taxon>Stakelama</taxon>
    </lineage>
</organism>
<dbReference type="InterPro" id="IPR025662">
    <property type="entry name" value="Sigma_54_int_dom_ATP-bd_1"/>
</dbReference>
<feature type="modified residue" description="4-aspartylphosphate" evidence="8">
    <location>
        <position position="58"/>
    </location>
</feature>
<keyword evidence="8" id="KW-0597">Phosphoprotein</keyword>
<evidence type="ECO:0000256" key="5">
    <source>
        <dbReference type="ARBA" id="ARBA00023125"/>
    </source>
</evidence>
<comment type="caution">
    <text evidence="11">The sequence shown here is derived from an EMBL/GenBank/DDBJ whole genome shotgun (WGS) entry which is preliminary data.</text>
</comment>
<proteinExistence type="predicted"/>
<dbReference type="InterPro" id="IPR025944">
    <property type="entry name" value="Sigma_54_int_dom_CS"/>
</dbReference>
<protein>
    <submittedName>
        <fullName evidence="11">Sigma-54 dependent transcriptional regulator</fullName>
    </submittedName>
</protein>
<reference evidence="11 12" key="1">
    <citation type="submission" date="2021-07" db="EMBL/GenBank/DDBJ databases">
        <title>Stakelama flava sp. nov., a novel endophytic bacterium isolated from branch of Kandelia candel.</title>
        <authorList>
            <person name="Tuo L."/>
        </authorList>
    </citation>
    <scope>NUCLEOTIDE SEQUENCE [LARGE SCALE GENOMIC DNA]</scope>
    <source>
        <strain evidence="11 12">CBK3Z-3</strain>
    </source>
</reference>
<keyword evidence="3" id="KW-0902">Two-component regulatory system</keyword>
<dbReference type="PANTHER" id="PTHR32071">
    <property type="entry name" value="TRANSCRIPTIONAL REGULATORY PROTEIN"/>
    <property type="match status" value="1"/>
</dbReference>
<evidence type="ECO:0000259" key="9">
    <source>
        <dbReference type="PROSITE" id="PS50045"/>
    </source>
</evidence>
<dbReference type="Pfam" id="PF00072">
    <property type="entry name" value="Response_reg"/>
    <property type="match status" value="1"/>
</dbReference>
<keyword evidence="4" id="KW-0805">Transcription regulation</keyword>
<evidence type="ECO:0000256" key="3">
    <source>
        <dbReference type="ARBA" id="ARBA00023012"/>
    </source>
</evidence>
<dbReference type="PROSITE" id="PS00676">
    <property type="entry name" value="SIGMA54_INTERACT_2"/>
    <property type="match status" value="1"/>
</dbReference>
<keyword evidence="7" id="KW-0804">Transcription</keyword>
<evidence type="ECO:0000256" key="6">
    <source>
        <dbReference type="ARBA" id="ARBA00023159"/>
    </source>
</evidence>
<dbReference type="InterPro" id="IPR025943">
    <property type="entry name" value="Sigma_54_int_dom_ATP-bd_2"/>
</dbReference>
<feature type="domain" description="Response regulatory" evidence="10">
    <location>
        <begin position="9"/>
        <end position="123"/>
    </location>
</feature>
<dbReference type="InterPro" id="IPR002197">
    <property type="entry name" value="HTH_Fis"/>
</dbReference>
<sequence>MTDTDREGMVFFIDDNAELREANVQALDLAGLETRAFADAQSALRTINADFTGVVVTDVRMPGIDGLEFFARIRALDEAIPVILITGHADVPMAVGAIRDGAFDFLTKPFASEQLVAAARRALQTRALVMENRRLRAAADHGDSPLIGETRQMVRLRETIGQIARADLDVMIEGETGTGKELVALLLHRQGPRRGKPFVAVNCGALPESVAEAELFGHEQGVLLQGRLERQGHVERSNGGTLFLDEIDSMTPAVQAKMLRVLEEREVLPLGGSAPRAVDLRVVAAAKGDAMELVREGRLREDLFYRLNVTRLRVPPLRDRREDIPLLFAHFLDAAIEQTGQRDFMLDDAIRRHLIEHDWPGNVRELRNFAFNAALGLWPDAGPVGENGQPTLAERVERFEASLIREALDHCGGDIKAVTAMLQLPRKTLYDKMARHGIDPGRYRGESTRRREDTD</sequence>
<keyword evidence="12" id="KW-1185">Reference proteome</keyword>
<feature type="domain" description="Sigma-54 factor interaction" evidence="9">
    <location>
        <begin position="146"/>
        <end position="375"/>
    </location>
</feature>
<keyword evidence="5" id="KW-0238">DNA-binding</keyword>
<dbReference type="PROSITE" id="PS50110">
    <property type="entry name" value="RESPONSE_REGULATORY"/>
    <property type="match status" value="1"/>
</dbReference>
<evidence type="ECO:0000256" key="2">
    <source>
        <dbReference type="ARBA" id="ARBA00022840"/>
    </source>
</evidence>
<dbReference type="RefSeq" id="WP_219238753.1">
    <property type="nucleotide sequence ID" value="NZ_JAHWZX010000011.1"/>
</dbReference>
<evidence type="ECO:0000256" key="8">
    <source>
        <dbReference type="PROSITE-ProRule" id="PRU00169"/>
    </source>
</evidence>
<dbReference type="PROSITE" id="PS00675">
    <property type="entry name" value="SIGMA54_INTERACT_1"/>
    <property type="match status" value="1"/>
</dbReference>
<dbReference type="InterPro" id="IPR001789">
    <property type="entry name" value="Sig_transdc_resp-reg_receiver"/>
</dbReference>
<evidence type="ECO:0000256" key="4">
    <source>
        <dbReference type="ARBA" id="ARBA00023015"/>
    </source>
</evidence>
<dbReference type="SMART" id="SM00382">
    <property type="entry name" value="AAA"/>
    <property type="match status" value="1"/>
</dbReference>
<dbReference type="InterPro" id="IPR058031">
    <property type="entry name" value="AAA_lid_NorR"/>
</dbReference>
<name>A0ABS6XPD3_9SPHN</name>
<dbReference type="Pfam" id="PF00158">
    <property type="entry name" value="Sigma54_activat"/>
    <property type="match status" value="1"/>
</dbReference>
<dbReference type="Proteomes" id="UP001197214">
    <property type="component" value="Unassembled WGS sequence"/>
</dbReference>